<comment type="caution">
    <text evidence="2">The sequence shown here is derived from an EMBL/GenBank/DDBJ whole genome shotgun (WGS) entry which is preliminary data.</text>
</comment>
<sequence length="58" mass="6073">MLNKTLFSGVITAGVVFALSSLVIPVQDARSAILSLSQATSCLFQYDAAMPALKADVK</sequence>
<keyword evidence="1" id="KW-1133">Transmembrane helix</keyword>
<name>A0ABT3QCE3_9PROT</name>
<organism evidence="2 3">
    <name type="scientific">Acetobacter thailandicus</name>
    <dbReference type="NCBI Taxonomy" id="1502842"/>
    <lineage>
        <taxon>Bacteria</taxon>
        <taxon>Pseudomonadati</taxon>
        <taxon>Pseudomonadota</taxon>
        <taxon>Alphaproteobacteria</taxon>
        <taxon>Acetobacterales</taxon>
        <taxon>Acetobacteraceae</taxon>
        <taxon>Acetobacter</taxon>
    </lineage>
</organism>
<evidence type="ECO:0000313" key="3">
    <source>
        <dbReference type="Proteomes" id="UP001301152"/>
    </source>
</evidence>
<gene>
    <name evidence="2" type="ORF">OQ497_03000</name>
</gene>
<keyword evidence="1" id="KW-0472">Membrane</keyword>
<dbReference type="Proteomes" id="UP001301152">
    <property type="component" value="Unassembled WGS sequence"/>
</dbReference>
<dbReference type="RefSeq" id="WP_158092813.1">
    <property type="nucleotide sequence ID" value="NZ_JAERKZ010000015.1"/>
</dbReference>
<protein>
    <submittedName>
        <fullName evidence="2">Uncharacterized protein</fullName>
    </submittedName>
</protein>
<reference evidence="2 3" key="1">
    <citation type="submission" date="2022-11" db="EMBL/GenBank/DDBJ databases">
        <title>Genome sequencing of Acetobacter type strain.</title>
        <authorList>
            <person name="Heo J."/>
            <person name="Lee D."/>
            <person name="Han B.-H."/>
            <person name="Hong S.-B."/>
            <person name="Kwon S.-W."/>
        </authorList>
    </citation>
    <scope>NUCLEOTIDE SEQUENCE [LARGE SCALE GENOMIC DNA]</scope>
    <source>
        <strain evidence="2 3">KACC 21253</strain>
    </source>
</reference>
<feature type="transmembrane region" description="Helical" evidence="1">
    <location>
        <begin position="6"/>
        <end position="26"/>
    </location>
</feature>
<proteinExistence type="predicted"/>
<dbReference type="EMBL" id="JAPIUZ010000001">
    <property type="protein sequence ID" value="MCX2562940.1"/>
    <property type="molecule type" value="Genomic_DNA"/>
</dbReference>
<keyword evidence="1" id="KW-0812">Transmembrane</keyword>
<accession>A0ABT3QCE3</accession>
<keyword evidence="3" id="KW-1185">Reference proteome</keyword>
<evidence type="ECO:0000256" key="1">
    <source>
        <dbReference type="SAM" id="Phobius"/>
    </source>
</evidence>
<evidence type="ECO:0000313" key="2">
    <source>
        <dbReference type="EMBL" id="MCX2562940.1"/>
    </source>
</evidence>